<dbReference type="PANTHER" id="PTHR47186">
    <property type="entry name" value="LEUCINE-RICH REPEAT-CONTAINING PROTEIN 57"/>
    <property type="match status" value="1"/>
</dbReference>
<gene>
    <name evidence="2" type="ORF">FSB_LOCUS11501</name>
</gene>
<dbReference type="PANTHER" id="PTHR47186:SF18">
    <property type="entry name" value="RX N-TERMINAL DOMAIN-CONTAINING PROTEIN"/>
    <property type="match status" value="1"/>
</dbReference>
<dbReference type="Pfam" id="PF25019">
    <property type="entry name" value="LRR_R13L1-DRL21"/>
    <property type="match status" value="1"/>
</dbReference>
<name>A0A2N9F9V5_FAGSY</name>
<organism evidence="2">
    <name type="scientific">Fagus sylvatica</name>
    <name type="common">Beechnut</name>
    <dbReference type="NCBI Taxonomy" id="28930"/>
    <lineage>
        <taxon>Eukaryota</taxon>
        <taxon>Viridiplantae</taxon>
        <taxon>Streptophyta</taxon>
        <taxon>Embryophyta</taxon>
        <taxon>Tracheophyta</taxon>
        <taxon>Spermatophyta</taxon>
        <taxon>Magnoliopsida</taxon>
        <taxon>eudicotyledons</taxon>
        <taxon>Gunneridae</taxon>
        <taxon>Pentapetalae</taxon>
        <taxon>rosids</taxon>
        <taxon>fabids</taxon>
        <taxon>Fagales</taxon>
        <taxon>Fagaceae</taxon>
        <taxon>Fagus</taxon>
    </lineage>
</organism>
<reference evidence="2" key="1">
    <citation type="submission" date="2018-02" db="EMBL/GenBank/DDBJ databases">
        <authorList>
            <person name="Cohen D.B."/>
            <person name="Kent A.D."/>
        </authorList>
    </citation>
    <scope>NUCLEOTIDE SEQUENCE</scope>
</reference>
<dbReference type="Gene3D" id="3.80.10.10">
    <property type="entry name" value="Ribonuclease Inhibitor"/>
    <property type="match status" value="3"/>
</dbReference>
<accession>A0A2N9F9V5</accession>
<dbReference type="EMBL" id="OIVN01000658">
    <property type="protein sequence ID" value="SPC83619.1"/>
    <property type="molecule type" value="Genomic_DNA"/>
</dbReference>
<dbReference type="SUPFAM" id="SSF52058">
    <property type="entry name" value="L domain-like"/>
    <property type="match status" value="2"/>
</dbReference>
<sequence>MAKGFLQPSNEDRIMEEIGNKHFKDAYKKFEIPCESKGLRTFLGGEWWHENDVTGKMIDELLHSFKCLRVLSLSGISKLPVFVGKLKHLRYLDIRYTGIKHLPNSLCCLYNLQTLILSWCITELPINMGKLVNLRHLDNTGTKLKEMPPQIGKLKNLKKLPLFFVGKHGGSSIRELVELRRLSGKLSISNLENVHCTKDATEVMLKDKRDLSELVLKWKDGHDNEDLEKSRNVLEQLCPHENLNSLTIKNYKGTSFPNWLGDSSFSNMVSIVLRNCKYCFSLPPLGQLPLLKKLKIVSFHGVFAVDHEFYGNGSSTIEPPFRSLEYLSFVDMPEWQQWVIFEGGVFSCLLELQIIDCCKLSKCLPNHLPSLTKLVIQGCKQLVASLPKAPALHELECDGKIQLASDHYYPSLESLKIEGGSDSLWSLPLEFFPKLKFIQMHKCENLESLSTSEGSHPSLTSLTYLGIWKCPNFVSFPNGGLCAPNLTEIEVSECKKLKSLPEGMHTLLPSLVTLRLELCPELESFPEGGLPSNLKTLKIEYCNKVISRRMEWGLQGLHSLKELNIWSNCKEVESFPEEALLPPTLTTFEILDFPNLKSLNGKGFQHLTSLQSLTIGICKKLQCLPVEGFPTSISKLHIYYCPLLEEWCEQEKGKDWLKIAHIPNIRID</sequence>
<dbReference type="InterPro" id="IPR032675">
    <property type="entry name" value="LRR_dom_sf"/>
</dbReference>
<proteinExistence type="predicted"/>
<protein>
    <recommendedName>
        <fullName evidence="1">R13L1/DRL21-like LRR repeat region domain-containing protein</fullName>
    </recommendedName>
</protein>
<dbReference type="InterPro" id="IPR056789">
    <property type="entry name" value="LRR_R13L1-DRL21"/>
</dbReference>
<dbReference type="AlphaFoldDB" id="A0A2N9F9V5"/>
<evidence type="ECO:0000259" key="1">
    <source>
        <dbReference type="Pfam" id="PF25019"/>
    </source>
</evidence>
<evidence type="ECO:0000313" key="2">
    <source>
        <dbReference type="EMBL" id="SPC83619.1"/>
    </source>
</evidence>
<feature type="domain" description="R13L1/DRL21-like LRR repeat region" evidence="1">
    <location>
        <begin position="173"/>
        <end position="298"/>
    </location>
</feature>